<feature type="signal peptide" evidence="1">
    <location>
        <begin position="1"/>
        <end position="22"/>
    </location>
</feature>
<dbReference type="AlphaFoldDB" id="A0A1D7U5Y0"/>
<sequence length="106" mass="11561">MKKVILGSVMAAALVAGSTAFAQVSANITIGQPEQTRIKEYVVKEKVKPTMIKEKVTVGATLPADVELAPVPSDWGPSVSKYRYVYTNNHVVLVEPSNRRVVHIIE</sequence>
<dbReference type="Proteomes" id="UP000094969">
    <property type="component" value="Chromosome"/>
</dbReference>
<dbReference type="OrthoDB" id="102964at2"/>
<gene>
    <name evidence="2" type="ORF">BHK69_22275</name>
</gene>
<evidence type="ECO:0000256" key="1">
    <source>
        <dbReference type="SAM" id="SignalP"/>
    </source>
</evidence>
<feature type="chain" id="PRO_5009099972" description="DUF1236 domain-containing protein" evidence="1">
    <location>
        <begin position="23"/>
        <end position="106"/>
    </location>
</feature>
<evidence type="ECO:0000313" key="3">
    <source>
        <dbReference type="Proteomes" id="UP000094969"/>
    </source>
</evidence>
<evidence type="ECO:0000313" key="2">
    <source>
        <dbReference type="EMBL" id="AOO82795.1"/>
    </source>
</evidence>
<keyword evidence="3" id="KW-1185">Reference proteome</keyword>
<dbReference type="KEGG" id="bvv:BHK69_22275"/>
<protein>
    <recommendedName>
        <fullName evidence="4">DUF1236 domain-containing protein</fullName>
    </recommendedName>
</protein>
<evidence type="ECO:0008006" key="4">
    <source>
        <dbReference type="Google" id="ProtNLM"/>
    </source>
</evidence>
<dbReference type="RefSeq" id="WP_069692001.1">
    <property type="nucleotide sequence ID" value="NZ_CP017147.1"/>
</dbReference>
<dbReference type="Pfam" id="PF06823">
    <property type="entry name" value="DUF1236"/>
    <property type="match status" value="1"/>
</dbReference>
<dbReference type="Gene3D" id="3.10.450.160">
    <property type="entry name" value="inner membrane protein cigr"/>
    <property type="match status" value="1"/>
</dbReference>
<name>A0A1D7U5Y0_9HYPH</name>
<dbReference type="InterPro" id="IPR009642">
    <property type="entry name" value="DUF1236"/>
</dbReference>
<proteinExistence type="predicted"/>
<keyword evidence="1" id="KW-0732">Signal</keyword>
<accession>A0A1D7U5Y0</accession>
<dbReference type="STRING" id="1526658.BHK69_22275"/>
<dbReference type="EMBL" id="CP017147">
    <property type="protein sequence ID" value="AOO82795.1"/>
    <property type="molecule type" value="Genomic_DNA"/>
</dbReference>
<organism evidence="2 3">
    <name type="scientific">Bosea vaviloviae</name>
    <dbReference type="NCBI Taxonomy" id="1526658"/>
    <lineage>
        <taxon>Bacteria</taxon>
        <taxon>Pseudomonadati</taxon>
        <taxon>Pseudomonadota</taxon>
        <taxon>Alphaproteobacteria</taxon>
        <taxon>Hyphomicrobiales</taxon>
        <taxon>Boseaceae</taxon>
        <taxon>Bosea</taxon>
    </lineage>
</organism>
<reference evidence="2 3" key="1">
    <citation type="journal article" date="2015" name="Antonie Van Leeuwenhoek">
        <title>Bosea vaviloviae sp. nov., a new species of slow-growing rhizobia isolated from nodules of the relict species Vavilovia formosa (Stev.) Fed.</title>
        <authorList>
            <person name="Safronova V.I."/>
            <person name="Kuznetsova I.G."/>
            <person name="Sazanova A.L."/>
            <person name="Kimeklis A.K."/>
            <person name="Belimov A.A."/>
            <person name="Andronov E.E."/>
            <person name="Pinaev A.G."/>
            <person name="Chizhevskaya E.P."/>
            <person name="Pukhaev A.R."/>
            <person name="Popov K.P."/>
            <person name="Willems A."/>
            <person name="Tikhonovich I.A."/>
        </authorList>
    </citation>
    <scope>NUCLEOTIDE SEQUENCE [LARGE SCALE GENOMIC DNA]</scope>
    <source>
        <strain evidence="2 3">Vaf18</strain>
    </source>
</reference>